<name>T0KP56_COLGC</name>
<dbReference type="HOGENOM" id="CLU_1427870_0_0_1"/>
<gene>
    <name evidence="1" type="ORF">CGLO_05847</name>
</gene>
<proteinExistence type="predicted"/>
<evidence type="ECO:0000313" key="2">
    <source>
        <dbReference type="Proteomes" id="UP000015530"/>
    </source>
</evidence>
<reference evidence="2" key="1">
    <citation type="journal article" date="2013" name="Mol. Plant Microbe Interact.">
        <title>Global aspects of pacC regulation of pathogenicity genes in Colletotrichum gloeosporioides as revealed by transcriptome analysis.</title>
        <authorList>
            <person name="Alkan N."/>
            <person name="Meng X."/>
            <person name="Friedlander G."/>
            <person name="Reuveni E."/>
            <person name="Sukno S."/>
            <person name="Sherman A."/>
            <person name="Thon M."/>
            <person name="Fluhr R."/>
            <person name="Prusky D."/>
        </authorList>
    </citation>
    <scope>NUCLEOTIDE SEQUENCE [LARGE SCALE GENOMIC DNA]</scope>
    <source>
        <strain evidence="2">Cg-14</strain>
    </source>
</reference>
<sequence length="190" mass="21152">MAAVECRSSTGAVIRLDARLWKRVSVDYVTGVGEVGLCCPSEDKFRDRRPQGRAQHTQWRTLPCAIERCAVSMTRPDYFLEGQQQPTHHAGQGPSSSHHLSEPVSLDLTVARTRCAYQLCSLCRGRLLESCSASAQIAASRRNQLNIADSAPRGKADSQPKHQNIYYRGVAAQQQQEIVLLVFYNLLLKL</sequence>
<dbReference type="EMBL" id="AMYD01001166">
    <property type="protein sequence ID" value="EQB54338.1"/>
    <property type="molecule type" value="Genomic_DNA"/>
</dbReference>
<organism evidence="1 2">
    <name type="scientific">Colletotrichum gloeosporioides (strain Cg-14)</name>
    <name type="common">Anthracnose fungus</name>
    <name type="synonym">Glomerella cingulata</name>
    <dbReference type="NCBI Taxonomy" id="1237896"/>
    <lineage>
        <taxon>Eukaryota</taxon>
        <taxon>Fungi</taxon>
        <taxon>Dikarya</taxon>
        <taxon>Ascomycota</taxon>
        <taxon>Pezizomycotina</taxon>
        <taxon>Sordariomycetes</taxon>
        <taxon>Hypocreomycetidae</taxon>
        <taxon>Glomerellales</taxon>
        <taxon>Glomerellaceae</taxon>
        <taxon>Colletotrichum</taxon>
        <taxon>Colletotrichum gloeosporioides species complex</taxon>
    </lineage>
</organism>
<dbReference type="Proteomes" id="UP000015530">
    <property type="component" value="Unassembled WGS sequence"/>
</dbReference>
<dbReference type="AlphaFoldDB" id="T0KP56"/>
<evidence type="ECO:0000313" key="1">
    <source>
        <dbReference type="EMBL" id="EQB54338.1"/>
    </source>
</evidence>
<accession>T0KP56</accession>
<protein>
    <submittedName>
        <fullName evidence="1">Uncharacterized protein</fullName>
    </submittedName>
</protein>
<comment type="caution">
    <text evidence="1">The sequence shown here is derived from an EMBL/GenBank/DDBJ whole genome shotgun (WGS) entry which is preliminary data.</text>
</comment>